<feature type="compositionally biased region" description="Basic and acidic residues" evidence="1">
    <location>
        <begin position="19"/>
        <end position="32"/>
    </location>
</feature>
<feature type="compositionally biased region" description="Polar residues" evidence="1">
    <location>
        <begin position="1"/>
        <end position="12"/>
    </location>
</feature>
<evidence type="ECO:0000313" key="3">
    <source>
        <dbReference type="Proteomes" id="UP000285860"/>
    </source>
</evidence>
<proteinExistence type="predicted"/>
<reference evidence="2 3" key="1">
    <citation type="journal article" date="2018" name="Sci. Rep.">
        <title>Characterisation of pathogen-specific regions and novel effector candidates in Fusarium oxysporum f. sp. cepae.</title>
        <authorList>
            <person name="Armitage A.D."/>
            <person name="Taylor A."/>
            <person name="Sobczyk M.K."/>
            <person name="Baxter L."/>
            <person name="Greenfield B.P."/>
            <person name="Bates H.J."/>
            <person name="Wilson F."/>
            <person name="Jackson A.C."/>
            <person name="Ott S."/>
            <person name="Harrison R.J."/>
            <person name="Clarkson J.P."/>
        </authorList>
    </citation>
    <scope>NUCLEOTIDE SEQUENCE [LARGE SCALE GENOMIC DNA]</scope>
    <source>
        <strain evidence="2 3">Fo_A28</strain>
    </source>
</reference>
<dbReference type="Proteomes" id="UP000285860">
    <property type="component" value="Unassembled WGS sequence"/>
</dbReference>
<protein>
    <submittedName>
        <fullName evidence="2">Uncharacterized protein</fullName>
    </submittedName>
</protein>
<gene>
    <name evidence="2" type="ORF">BFJ68_g16133</name>
</gene>
<sequence length="83" mass="8635">MHWNWGPTTLGASASPELADDKAQPGKCEKDKVTSWATAMITSVDMTLFHAQGRADMETDGGASTALGGDIGEPSTAPVLCIQ</sequence>
<feature type="region of interest" description="Disordered" evidence="1">
    <location>
        <begin position="60"/>
        <end position="83"/>
    </location>
</feature>
<feature type="region of interest" description="Disordered" evidence="1">
    <location>
        <begin position="1"/>
        <end position="32"/>
    </location>
</feature>
<comment type="caution">
    <text evidence="2">The sequence shown here is derived from an EMBL/GenBank/DDBJ whole genome shotgun (WGS) entry which is preliminary data.</text>
</comment>
<accession>A0A420PGI7</accession>
<dbReference type="EMBL" id="MRCY01000220">
    <property type="protein sequence ID" value="RKK91633.1"/>
    <property type="molecule type" value="Genomic_DNA"/>
</dbReference>
<dbReference type="AlphaFoldDB" id="A0A420PGI7"/>
<organism evidence="2 3">
    <name type="scientific">Fusarium oxysporum</name>
    <name type="common">Fusarium vascular wilt</name>
    <dbReference type="NCBI Taxonomy" id="5507"/>
    <lineage>
        <taxon>Eukaryota</taxon>
        <taxon>Fungi</taxon>
        <taxon>Dikarya</taxon>
        <taxon>Ascomycota</taxon>
        <taxon>Pezizomycotina</taxon>
        <taxon>Sordariomycetes</taxon>
        <taxon>Hypocreomycetidae</taxon>
        <taxon>Hypocreales</taxon>
        <taxon>Nectriaceae</taxon>
        <taxon>Fusarium</taxon>
        <taxon>Fusarium oxysporum species complex</taxon>
    </lineage>
</organism>
<evidence type="ECO:0000313" key="2">
    <source>
        <dbReference type="EMBL" id="RKK91633.1"/>
    </source>
</evidence>
<name>A0A420PGI7_FUSOX</name>
<evidence type="ECO:0000256" key="1">
    <source>
        <dbReference type="SAM" id="MobiDB-lite"/>
    </source>
</evidence>